<evidence type="ECO:0000259" key="12">
    <source>
        <dbReference type="PROSITE" id="PS51721"/>
    </source>
</evidence>
<proteinExistence type="inferred from homology"/>
<dbReference type="Gene3D" id="3.40.50.300">
    <property type="entry name" value="P-loop containing nucleotide triphosphate hydrolases"/>
    <property type="match status" value="1"/>
</dbReference>
<dbReference type="SUPFAM" id="SSF50249">
    <property type="entry name" value="Nucleic acid-binding proteins"/>
    <property type="match status" value="1"/>
</dbReference>
<dbReference type="HAMAP" id="MF_01820">
    <property type="entry name" value="GTPase_RsgA"/>
    <property type="match status" value="1"/>
</dbReference>
<evidence type="ECO:0000256" key="10">
    <source>
        <dbReference type="HAMAP-Rule" id="MF_01820"/>
    </source>
</evidence>
<evidence type="ECO:0000259" key="11">
    <source>
        <dbReference type="PROSITE" id="PS50936"/>
    </source>
</evidence>
<evidence type="ECO:0000256" key="7">
    <source>
        <dbReference type="ARBA" id="ARBA00022833"/>
    </source>
</evidence>
<feature type="binding site" evidence="10">
    <location>
        <position position="294"/>
    </location>
    <ligand>
        <name>Zn(2+)</name>
        <dbReference type="ChEBI" id="CHEBI:29105"/>
    </ligand>
</feature>
<keyword evidence="1 10" id="KW-0963">Cytoplasm</keyword>
<keyword evidence="7 10" id="KW-0862">Zinc</keyword>
<dbReference type="InterPro" id="IPR027417">
    <property type="entry name" value="P-loop_NTPase"/>
</dbReference>
<dbReference type="PROSITE" id="PS50936">
    <property type="entry name" value="ENGC_GTPASE"/>
    <property type="match status" value="1"/>
</dbReference>
<evidence type="ECO:0000256" key="8">
    <source>
        <dbReference type="ARBA" id="ARBA00022884"/>
    </source>
</evidence>
<keyword evidence="14" id="KW-1185">Reference proteome</keyword>
<dbReference type="NCBIfam" id="TIGR00157">
    <property type="entry name" value="ribosome small subunit-dependent GTPase A"/>
    <property type="match status" value="1"/>
</dbReference>
<keyword evidence="2 10" id="KW-0690">Ribosome biogenesis</keyword>
<accession>A0A369ARH2</accession>
<evidence type="ECO:0000256" key="1">
    <source>
        <dbReference type="ARBA" id="ARBA00022490"/>
    </source>
</evidence>
<comment type="function">
    <text evidence="10">One of several proteins that assist in the late maturation steps of the functional core of the 30S ribosomal subunit. Helps release RbfA from mature subunits. May play a role in the assembly of ribosomal proteins into the subunit. Circularly permuted GTPase that catalyzes slow GTP hydrolysis, GTPase activity is stimulated by the 30S ribosomal subunit.</text>
</comment>
<dbReference type="InterPro" id="IPR010914">
    <property type="entry name" value="RsgA_GTPase_dom"/>
</dbReference>
<dbReference type="GO" id="GO:0019843">
    <property type="term" value="F:rRNA binding"/>
    <property type="evidence" value="ECO:0007669"/>
    <property type="project" value="UniProtKB-KW"/>
</dbReference>
<dbReference type="CDD" id="cd04466">
    <property type="entry name" value="S1_YloQ_GTPase"/>
    <property type="match status" value="1"/>
</dbReference>
<dbReference type="GO" id="GO:0005525">
    <property type="term" value="F:GTP binding"/>
    <property type="evidence" value="ECO:0007669"/>
    <property type="project" value="UniProtKB-UniRule"/>
</dbReference>
<evidence type="ECO:0000313" key="13">
    <source>
        <dbReference type="EMBL" id="RCX11801.1"/>
    </source>
</evidence>
<dbReference type="EC" id="3.6.1.-" evidence="10"/>
<feature type="binding site" evidence="10">
    <location>
        <position position="288"/>
    </location>
    <ligand>
        <name>Zn(2+)</name>
        <dbReference type="ChEBI" id="CHEBI:29105"/>
    </ligand>
</feature>
<feature type="domain" description="EngC GTPase" evidence="11">
    <location>
        <begin position="84"/>
        <end position="255"/>
    </location>
</feature>
<dbReference type="PANTHER" id="PTHR32120">
    <property type="entry name" value="SMALL RIBOSOMAL SUBUNIT BIOGENESIS GTPASE RSGA"/>
    <property type="match status" value="1"/>
</dbReference>
<dbReference type="InterPro" id="IPR012340">
    <property type="entry name" value="NA-bd_OB-fold"/>
</dbReference>
<dbReference type="InterPro" id="IPR031944">
    <property type="entry name" value="RsgA_N"/>
</dbReference>
<dbReference type="AlphaFoldDB" id="A0A369ARH2"/>
<evidence type="ECO:0000313" key="14">
    <source>
        <dbReference type="Proteomes" id="UP000252174"/>
    </source>
</evidence>
<keyword evidence="4 10" id="KW-0699">rRNA-binding</keyword>
<dbReference type="CDD" id="cd01854">
    <property type="entry name" value="YjeQ_EngC"/>
    <property type="match status" value="1"/>
</dbReference>
<evidence type="ECO:0000256" key="3">
    <source>
        <dbReference type="ARBA" id="ARBA00022723"/>
    </source>
</evidence>
<comment type="subcellular location">
    <subcellularLocation>
        <location evidence="10">Cytoplasm</location>
    </subcellularLocation>
</comment>
<dbReference type="GO" id="GO:0046872">
    <property type="term" value="F:metal ion binding"/>
    <property type="evidence" value="ECO:0007669"/>
    <property type="project" value="UniProtKB-KW"/>
</dbReference>
<dbReference type="EMBL" id="QPJU01000001">
    <property type="protein sequence ID" value="RCX11801.1"/>
    <property type="molecule type" value="Genomic_DNA"/>
</dbReference>
<dbReference type="GO" id="GO:0042274">
    <property type="term" value="P:ribosomal small subunit biogenesis"/>
    <property type="evidence" value="ECO:0007669"/>
    <property type="project" value="UniProtKB-UniRule"/>
</dbReference>
<evidence type="ECO:0000256" key="2">
    <source>
        <dbReference type="ARBA" id="ARBA00022517"/>
    </source>
</evidence>
<dbReference type="InterPro" id="IPR030378">
    <property type="entry name" value="G_CP_dom"/>
</dbReference>
<name>A0A369ARH2_9BURK</name>
<comment type="subunit">
    <text evidence="10">Monomer. Associates with 30S ribosomal subunit, binds 16S rRNA.</text>
</comment>
<dbReference type="RefSeq" id="WP_114481948.1">
    <property type="nucleotide sequence ID" value="NZ_QPJU01000001.1"/>
</dbReference>
<dbReference type="GO" id="GO:0003924">
    <property type="term" value="F:GTPase activity"/>
    <property type="evidence" value="ECO:0007669"/>
    <property type="project" value="UniProtKB-UniRule"/>
</dbReference>
<feature type="binding site" evidence="10">
    <location>
        <begin position="123"/>
        <end position="126"/>
    </location>
    <ligand>
        <name>GTP</name>
        <dbReference type="ChEBI" id="CHEBI:37565"/>
    </ligand>
</feature>
<feature type="binding site" evidence="10">
    <location>
        <position position="281"/>
    </location>
    <ligand>
        <name>Zn(2+)</name>
        <dbReference type="ChEBI" id="CHEBI:29105"/>
    </ligand>
</feature>
<evidence type="ECO:0000256" key="4">
    <source>
        <dbReference type="ARBA" id="ARBA00022730"/>
    </source>
</evidence>
<dbReference type="SUPFAM" id="SSF52540">
    <property type="entry name" value="P-loop containing nucleoside triphosphate hydrolases"/>
    <property type="match status" value="1"/>
</dbReference>
<comment type="caution">
    <text evidence="13">The sequence shown here is derived from an EMBL/GenBank/DDBJ whole genome shotgun (WGS) entry which is preliminary data.</text>
</comment>
<dbReference type="PROSITE" id="PS51721">
    <property type="entry name" value="G_CP"/>
    <property type="match status" value="1"/>
</dbReference>
<keyword evidence="5 10" id="KW-0547">Nucleotide-binding</keyword>
<dbReference type="OrthoDB" id="9809485at2"/>
<feature type="binding site" evidence="10">
    <location>
        <position position="286"/>
    </location>
    <ligand>
        <name>Zn(2+)</name>
        <dbReference type="ChEBI" id="CHEBI:29105"/>
    </ligand>
</feature>
<gene>
    <name evidence="10" type="primary">rsgA</name>
    <name evidence="13" type="ORF">DFR45_101331</name>
</gene>
<reference evidence="13 14" key="1">
    <citation type="submission" date="2018-07" db="EMBL/GenBank/DDBJ databases">
        <title>Genomic Encyclopedia of Type Strains, Phase IV (KMG-IV): sequencing the most valuable type-strain genomes for metagenomic binning, comparative biology and taxonomic classification.</title>
        <authorList>
            <person name="Goeker M."/>
        </authorList>
    </citation>
    <scope>NUCLEOTIDE SEQUENCE [LARGE SCALE GENOMIC DNA]</scope>
    <source>
        <strain evidence="13 14">DSM 100911</strain>
    </source>
</reference>
<keyword evidence="8 10" id="KW-0694">RNA-binding</keyword>
<sequence length="328" mass="35311">MSEPGALQQGLVVAGHGRHCWVEGADGVRRLCHPRGKKNLAVVGDRVLWQPAPGQGQEGSIEQVLPRRNLLYRQDELRTKSFAANLDQVLILIAAEPVFSESQLARALIAAEAAQIRPLIVLNKSDLAEPFARAWERLLPYRTMKDPDAPGEPGEGGAPRYPVLALSLTTQPPEAVRALLMPYLEGRTTLVLGPSGAGKSTLVNLLVPGARALTGEVSQALNSGKHTTTSTSWYWVDGGGDGARRTALIDSPGFQEFGLQHIAPMQLAACMPDIAAHAGACKFHNCSHLHEPGCGVLQAVGRAGPDGISPSRYKIYKDLFAELSRRRY</sequence>
<keyword evidence="3 10" id="KW-0479">Metal-binding</keyword>
<evidence type="ECO:0000256" key="6">
    <source>
        <dbReference type="ARBA" id="ARBA00022801"/>
    </source>
</evidence>
<dbReference type="Gene3D" id="2.40.50.140">
    <property type="entry name" value="Nucleic acid-binding proteins"/>
    <property type="match status" value="1"/>
</dbReference>
<organism evidence="13 14">
    <name type="scientific">Extensimonas vulgaris</name>
    <dbReference type="NCBI Taxonomy" id="1031594"/>
    <lineage>
        <taxon>Bacteria</taxon>
        <taxon>Pseudomonadati</taxon>
        <taxon>Pseudomonadota</taxon>
        <taxon>Betaproteobacteria</taxon>
        <taxon>Burkholderiales</taxon>
        <taxon>Comamonadaceae</taxon>
        <taxon>Extensimonas</taxon>
    </lineage>
</organism>
<protein>
    <recommendedName>
        <fullName evidence="10">Small ribosomal subunit biogenesis GTPase RsgA</fullName>
        <ecNumber evidence="10">3.6.1.-</ecNumber>
    </recommendedName>
</protein>
<dbReference type="Proteomes" id="UP000252174">
    <property type="component" value="Unassembled WGS sequence"/>
</dbReference>
<dbReference type="Gene3D" id="1.10.40.50">
    <property type="entry name" value="Probable gtpase engc, domain 3"/>
    <property type="match status" value="1"/>
</dbReference>
<dbReference type="Pfam" id="PF03193">
    <property type="entry name" value="RsgA_GTPase"/>
    <property type="match status" value="2"/>
</dbReference>
<dbReference type="GO" id="GO:0005737">
    <property type="term" value="C:cytoplasm"/>
    <property type="evidence" value="ECO:0007669"/>
    <property type="project" value="UniProtKB-SubCell"/>
</dbReference>
<comment type="similarity">
    <text evidence="10">Belongs to the TRAFAC class YlqF/YawG GTPase family. RsgA subfamily.</text>
</comment>
<dbReference type="InterPro" id="IPR004881">
    <property type="entry name" value="Ribosome_biogen_GTPase_RsgA"/>
</dbReference>
<feature type="binding site" evidence="10">
    <location>
        <begin position="193"/>
        <end position="201"/>
    </location>
    <ligand>
        <name>GTP</name>
        <dbReference type="ChEBI" id="CHEBI:37565"/>
    </ligand>
</feature>
<evidence type="ECO:0000256" key="9">
    <source>
        <dbReference type="ARBA" id="ARBA00023134"/>
    </source>
</evidence>
<dbReference type="PANTHER" id="PTHR32120:SF11">
    <property type="entry name" value="SMALL RIBOSOMAL SUBUNIT BIOGENESIS GTPASE RSGA 1, MITOCHONDRIAL-RELATED"/>
    <property type="match status" value="1"/>
</dbReference>
<feature type="domain" description="CP-type G" evidence="12">
    <location>
        <begin position="74"/>
        <end position="257"/>
    </location>
</feature>
<keyword evidence="6 10" id="KW-0378">Hydrolase</keyword>
<keyword evidence="9 10" id="KW-0342">GTP-binding</keyword>
<comment type="cofactor">
    <cofactor evidence="10">
        <name>Zn(2+)</name>
        <dbReference type="ChEBI" id="CHEBI:29105"/>
    </cofactor>
    <text evidence="10">Binds 1 zinc ion per subunit.</text>
</comment>
<evidence type="ECO:0000256" key="5">
    <source>
        <dbReference type="ARBA" id="ARBA00022741"/>
    </source>
</evidence>